<dbReference type="PANTHER" id="PTHR19370">
    <property type="entry name" value="NADH-CYTOCHROME B5 REDUCTASE"/>
    <property type="match status" value="1"/>
</dbReference>
<comment type="subcellular location">
    <subcellularLocation>
        <location evidence="2">Mitochondrion</location>
    </subcellularLocation>
</comment>
<dbReference type="Gene3D" id="3.40.50.80">
    <property type="entry name" value="Nucleotide-binding domain of ferredoxin-NADP reductase (FNR) module"/>
    <property type="match status" value="1"/>
</dbReference>
<feature type="binding site" evidence="10">
    <location>
        <position position="196"/>
    </location>
    <ligand>
        <name>FAD</name>
        <dbReference type="ChEBI" id="CHEBI:57692"/>
    </ligand>
</feature>
<dbReference type="InterPro" id="IPR001709">
    <property type="entry name" value="Flavoprot_Pyr_Nucl_cyt_Rdtase"/>
</dbReference>
<evidence type="ECO:0000256" key="3">
    <source>
        <dbReference type="ARBA" id="ARBA00006105"/>
    </source>
</evidence>
<dbReference type="Pfam" id="PF00970">
    <property type="entry name" value="FAD_binding_6"/>
    <property type="match status" value="1"/>
</dbReference>
<keyword evidence="14" id="KW-1185">Reference proteome</keyword>
<accession>L8GS96</accession>
<evidence type="ECO:0000256" key="11">
    <source>
        <dbReference type="RuleBase" id="RU361226"/>
    </source>
</evidence>
<dbReference type="GO" id="GO:0090524">
    <property type="term" value="F:cytochrome-b5 reductase activity, acting on NADH"/>
    <property type="evidence" value="ECO:0007669"/>
    <property type="project" value="UniProtKB-EC"/>
</dbReference>
<dbReference type="SUPFAM" id="SSF52343">
    <property type="entry name" value="Ferredoxin reductase-like, C-terminal NADP-linked domain"/>
    <property type="match status" value="1"/>
</dbReference>
<dbReference type="InterPro" id="IPR001834">
    <property type="entry name" value="CBR-like"/>
</dbReference>
<dbReference type="PRINTS" id="PR00371">
    <property type="entry name" value="FPNCR"/>
</dbReference>
<evidence type="ECO:0000256" key="6">
    <source>
        <dbReference type="ARBA" id="ARBA00023002"/>
    </source>
</evidence>
<name>L8GS96_ACACF</name>
<dbReference type="PRINTS" id="PR00406">
    <property type="entry name" value="CYTB5RDTASE"/>
</dbReference>
<dbReference type="STRING" id="1257118.L8GS96"/>
<feature type="binding site" evidence="10">
    <location>
        <position position="178"/>
    </location>
    <ligand>
        <name>FAD</name>
        <dbReference type="ChEBI" id="CHEBI:57692"/>
    </ligand>
</feature>
<sequence>MRRIASTNTRSFARASTFTSTTLSSSSSSAASLSLPLHRRFASSEDNKQQKQDDQQSSGSGFLTTLVVAAAFAAGGYHWYKEVVGEPFEERKKVAPVAAVAQEGKKEAEAAEVKPLPPVSLNKDEFREFELVEVEDLTPNTRRLRFALPSRDHVLGLPVASCVVTKANIGENGKPVIRPYTPVTNDKSDKGYFDFVIKDYPTGVMSSHIYHLKKGEKLQVKGPIPKLAYSKNMKKHLGMLAGGTGITPMLQVLEEVLSEDDDKTHVSLVFANNTEQDIILKDRLDALAKKHPNRLEVHYVVAQPADAASWKGHTGFINADIIKKHIPGPAEDVMVYVCGPPPFYKALSGSKAPDYSQGELDGVLKDLGYIKEQVFKF</sequence>
<dbReference type="FunFam" id="2.40.30.10:FF:000032">
    <property type="entry name" value="NADH-cytochrome b5 reductase"/>
    <property type="match status" value="1"/>
</dbReference>
<dbReference type="InterPro" id="IPR001433">
    <property type="entry name" value="OxRdtase_FAD/NAD-bd"/>
</dbReference>
<dbReference type="InterPro" id="IPR039261">
    <property type="entry name" value="FNR_nucleotide-bd"/>
</dbReference>
<evidence type="ECO:0000256" key="4">
    <source>
        <dbReference type="ARBA" id="ARBA00022630"/>
    </source>
</evidence>
<gene>
    <name evidence="13" type="ORF">ACA1_187770</name>
</gene>
<evidence type="ECO:0000256" key="10">
    <source>
        <dbReference type="PIRSR" id="PIRSR601834-1"/>
    </source>
</evidence>
<dbReference type="Gene3D" id="2.40.30.10">
    <property type="entry name" value="Translation factors"/>
    <property type="match status" value="1"/>
</dbReference>
<reference evidence="13 14" key="1">
    <citation type="journal article" date="2013" name="Genome Biol.">
        <title>Genome of Acanthamoeba castellanii highlights extensive lateral gene transfer and early evolution of tyrosine kinase signaling.</title>
        <authorList>
            <person name="Clarke M."/>
            <person name="Lohan A.J."/>
            <person name="Liu B."/>
            <person name="Lagkouvardos I."/>
            <person name="Roy S."/>
            <person name="Zafar N."/>
            <person name="Bertelli C."/>
            <person name="Schilde C."/>
            <person name="Kianianmomeni A."/>
            <person name="Burglin T.R."/>
            <person name="Frech C."/>
            <person name="Turcotte B."/>
            <person name="Kopec K.O."/>
            <person name="Synnott J.M."/>
            <person name="Choo C."/>
            <person name="Paponov I."/>
            <person name="Finkler A."/>
            <person name="Soon Heng Tan C."/>
            <person name="Hutchins A.P."/>
            <person name="Weinmeier T."/>
            <person name="Rattei T."/>
            <person name="Chu J.S."/>
            <person name="Gimenez G."/>
            <person name="Irimia M."/>
            <person name="Rigden D.J."/>
            <person name="Fitzpatrick D.A."/>
            <person name="Lorenzo-Morales J."/>
            <person name="Bateman A."/>
            <person name="Chiu C.H."/>
            <person name="Tang P."/>
            <person name="Hegemann P."/>
            <person name="Fromm H."/>
            <person name="Raoult D."/>
            <person name="Greub G."/>
            <person name="Miranda-Saavedra D."/>
            <person name="Chen N."/>
            <person name="Nash P."/>
            <person name="Ginger M.L."/>
            <person name="Horn M."/>
            <person name="Schaap P."/>
            <person name="Caler L."/>
            <person name="Loftus B."/>
        </authorList>
    </citation>
    <scope>NUCLEOTIDE SEQUENCE [LARGE SCALE GENOMIC DNA]</scope>
    <source>
        <strain evidence="13 14">Neff</strain>
    </source>
</reference>
<dbReference type="PROSITE" id="PS51384">
    <property type="entry name" value="FAD_FR"/>
    <property type="match status" value="1"/>
</dbReference>
<keyword evidence="8" id="KW-0496">Mitochondrion</keyword>
<evidence type="ECO:0000313" key="13">
    <source>
        <dbReference type="EMBL" id="ELR15870.1"/>
    </source>
</evidence>
<comment type="cofactor">
    <cofactor evidence="1 10 11">
        <name>FAD</name>
        <dbReference type="ChEBI" id="CHEBI:57692"/>
    </cofactor>
</comment>
<dbReference type="GeneID" id="14916558"/>
<dbReference type="Pfam" id="PF00175">
    <property type="entry name" value="NAD_binding_1"/>
    <property type="match status" value="1"/>
</dbReference>
<feature type="binding site" evidence="10">
    <location>
        <position position="206"/>
    </location>
    <ligand>
        <name>FAD</name>
        <dbReference type="ChEBI" id="CHEBI:57692"/>
    </ligand>
</feature>
<comment type="catalytic activity">
    <reaction evidence="9 11">
        <text>2 Fe(III)-[cytochrome b5] + NADH = 2 Fe(II)-[cytochrome b5] + NAD(+) + H(+)</text>
        <dbReference type="Rhea" id="RHEA:46680"/>
        <dbReference type="Rhea" id="RHEA-COMP:10438"/>
        <dbReference type="Rhea" id="RHEA-COMP:10439"/>
        <dbReference type="ChEBI" id="CHEBI:15378"/>
        <dbReference type="ChEBI" id="CHEBI:29033"/>
        <dbReference type="ChEBI" id="CHEBI:29034"/>
        <dbReference type="ChEBI" id="CHEBI:57540"/>
        <dbReference type="ChEBI" id="CHEBI:57945"/>
        <dbReference type="EC" id="1.6.2.2"/>
    </reaction>
</comment>
<feature type="domain" description="FAD-binding FR-type" evidence="12">
    <location>
        <begin position="124"/>
        <end position="230"/>
    </location>
</feature>
<evidence type="ECO:0000256" key="9">
    <source>
        <dbReference type="ARBA" id="ARBA00047682"/>
    </source>
</evidence>
<evidence type="ECO:0000256" key="2">
    <source>
        <dbReference type="ARBA" id="ARBA00004173"/>
    </source>
</evidence>
<dbReference type="EMBL" id="KB008020">
    <property type="protein sequence ID" value="ELR15870.1"/>
    <property type="molecule type" value="Genomic_DNA"/>
</dbReference>
<dbReference type="SUPFAM" id="SSF63380">
    <property type="entry name" value="Riboflavin synthase domain-like"/>
    <property type="match status" value="1"/>
</dbReference>
<dbReference type="RefSeq" id="XP_004337883.1">
    <property type="nucleotide sequence ID" value="XM_004337835.1"/>
</dbReference>
<comment type="similarity">
    <text evidence="3 11">Belongs to the flavoprotein pyridine nucleotide cytochrome reductase family.</text>
</comment>
<dbReference type="CDD" id="cd06183">
    <property type="entry name" value="cyt_b5_reduct_like"/>
    <property type="match status" value="1"/>
</dbReference>
<dbReference type="GO" id="GO:0005739">
    <property type="term" value="C:mitochondrion"/>
    <property type="evidence" value="ECO:0007669"/>
    <property type="project" value="UniProtKB-SubCell"/>
</dbReference>
<dbReference type="Proteomes" id="UP000011083">
    <property type="component" value="Unassembled WGS sequence"/>
</dbReference>
<protein>
    <recommendedName>
        <fullName evidence="11">NADH-cytochrome b5 reductase</fullName>
        <ecNumber evidence="11">1.6.2.2</ecNumber>
    </recommendedName>
</protein>
<feature type="binding site" evidence="10">
    <location>
        <position position="198"/>
    </location>
    <ligand>
        <name>FAD</name>
        <dbReference type="ChEBI" id="CHEBI:57692"/>
    </ligand>
</feature>
<proteinExistence type="inferred from homology"/>
<dbReference type="InterPro" id="IPR017938">
    <property type="entry name" value="Riboflavin_synthase-like_b-brl"/>
</dbReference>
<dbReference type="PANTHER" id="PTHR19370:SF171">
    <property type="entry name" value="NADH-CYTOCHROME B5 REDUCTASE 2"/>
    <property type="match status" value="1"/>
</dbReference>
<keyword evidence="6 11" id="KW-0560">Oxidoreductase</keyword>
<evidence type="ECO:0000313" key="14">
    <source>
        <dbReference type="Proteomes" id="UP000011083"/>
    </source>
</evidence>
<dbReference type="VEuPathDB" id="AmoebaDB:ACA1_187770"/>
<evidence type="ECO:0000259" key="12">
    <source>
        <dbReference type="PROSITE" id="PS51384"/>
    </source>
</evidence>
<dbReference type="KEGG" id="acan:ACA1_187770"/>
<evidence type="ECO:0000256" key="7">
    <source>
        <dbReference type="ARBA" id="ARBA00023027"/>
    </source>
</evidence>
<dbReference type="EC" id="1.6.2.2" evidence="11"/>
<evidence type="ECO:0000256" key="8">
    <source>
        <dbReference type="ARBA" id="ARBA00023128"/>
    </source>
</evidence>
<keyword evidence="5 10" id="KW-0274">FAD</keyword>
<evidence type="ECO:0000256" key="1">
    <source>
        <dbReference type="ARBA" id="ARBA00001974"/>
    </source>
</evidence>
<dbReference type="InterPro" id="IPR008333">
    <property type="entry name" value="Cbr1-like_FAD-bd_dom"/>
</dbReference>
<organism evidence="13 14">
    <name type="scientific">Acanthamoeba castellanii (strain ATCC 30010 / Neff)</name>
    <dbReference type="NCBI Taxonomy" id="1257118"/>
    <lineage>
        <taxon>Eukaryota</taxon>
        <taxon>Amoebozoa</taxon>
        <taxon>Discosea</taxon>
        <taxon>Longamoebia</taxon>
        <taxon>Centramoebida</taxon>
        <taxon>Acanthamoebidae</taxon>
        <taxon>Acanthamoeba</taxon>
    </lineage>
</organism>
<dbReference type="AlphaFoldDB" id="L8GS96"/>
<feature type="binding site" evidence="10">
    <location>
        <position position="247"/>
    </location>
    <ligand>
        <name>FAD</name>
        <dbReference type="ChEBI" id="CHEBI:57692"/>
    </ligand>
</feature>
<keyword evidence="4 10" id="KW-0285">Flavoprotein</keyword>
<keyword evidence="7 11" id="KW-0520">NAD</keyword>
<dbReference type="OMA" id="KGPEMQK"/>
<dbReference type="FunFam" id="3.40.50.80:FF:000009">
    <property type="entry name" value="NADH-cytochrome b5 reductase"/>
    <property type="match status" value="1"/>
</dbReference>
<feature type="binding site" evidence="10">
    <location>
        <position position="179"/>
    </location>
    <ligand>
        <name>FAD</name>
        <dbReference type="ChEBI" id="CHEBI:57692"/>
    </ligand>
</feature>
<feature type="binding site" evidence="10">
    <location>
        <position position="205"/>
    </location>
    <ligand>
        <name>FAD</name>
        <dbReference type="ChEBI" id="CHEBI:57692"/>
    </ligand>
</feature>
<dbReference type="OrthoDB" id="432685at2759"/>
<dbReference type="InterPro" id="IPR017927">
    <property type="entry name" value="FAD-bd_FR_type"/>
</dbReference>
<feature type="binding site" evidence="10">
    <location>
        <position position="180"/>
    </location>
    <ligand>
        <name>FAD</name>
        <dbReference type="ChEBI" id="CHEBI:57692"/>
    </ligand>
</feature>
<evidence type="ECO:0000256" key="5">
    <source>
        <dbReference type="ARBA" id="ARBA00022827"/>
    </source>
</evidence>